<evidence type="ECO:0000313" key="22">
    <source>
        <dbReference type="Proteomes" id="UP000283576"/>
    </source>
</evidence>
<comment type="similarity">
    <text evidence="11">Belongs to the SEDS family. FtsW subfamily.</text>
</comment>
<keyword evidence="23" id="KW-1185">Reference proteome</keyword>
<dbReference type="RefSeq" id="WP_042738976.1">
    <property type="nucleotide sequence ID" value="NZ_BKAX01000001.1"/>
</dbReference>
<keyword evidence="3" id="KW-0808">Transferase</keyword>
<feature type="transmembrane region" description="Helical" evidence="17">
    <location>
        <begin position="20"/>
        <end position="45"/>
    </location>
</feature>
<feature type="transmembrane region" description="Helical" evidence="17">
    <location>
        <begin position="209"/>
        <end position="229"/>
    </location>
</feature>
<dbReference type="GO" id="GO:0032153">
    <property type="term" value="C:cell division site"/>
    <property type="evidence" value="ECO:0007669"/>
    <property type="project" value="TreeGrafter"/>
</dbReference>
<dbReference type="Pfam" id="PF01098">
    <property type="entry name" value="FTSW_RODA_SPOVE"/>
    <property type="match status" value="1"/>
</dbReference>
<evidence type="ECO:0000256" key="10">
    <source>
        <dbReference type="ARBA" id="ARBA00033270"/>
    </source>
</evidence>
<reference evidence="20 21" key="2">
    <citation type="submission" date="2018-06" db="EMBL/GenBank/DDBJ databases">
        <authorList>
            <consortium name="Pathogen Informatics"/>
            <person name="Doyle S."/>
        </authorList>
    </citation>
    <scope>NUCLEOTIDE SEQUENCE [LARGE SCALE GENOMIC DNA]</scope>
    <source>
        <strain evidence="20 21">NCTC12195</strain>
    </source>
</reference>
<dbReference type="PANTHER" id="PTHR30474:SF2">
    <property type="entry name" value="PEPTIDOGLYCAN GLYCOSYLTRANSFERASE FTSW-RELATED"/>
    <property type="match status" value="1"/>
</dbReference>
<dbReference type="EMBL" id="UHDK01000001">
    <property type="protein sequence ID" value="SUM32517.1"/>
    <property type="molecule type" value="Genomic_DNA"/>
</dbReference>
<evidence type="ECO:0000256" key="8">
    <source>
        <dbReference type="ARBA" id="ARBA00023136"/>
    </source>
</evidence>
<dbReference type="Proteomes" id="UP000283576">
    <property type="component" value="Unassembled WGS sequence"/>
</dbReference>
<dbReference type="EMBL" id="QXRZ01000001">
    <property type="protein sequence ID" value="RIL44474.1"/>
    <property type="molecule type" value="Genomic_DNA"/>
</dbReference>
<evidence type="ECO:0000256" key="16">
    <source>
        <dbReference type="ARBA" id="ARBA00049966"/>
    </source>
</evidence>
<feature type="transmembrane region" description="Helical" evidence="17">
    <location>
        <begin position="159"/>
        <end position="177"/>
    </location>
</feature>
<evidence type="ECO:0000256" key="5">
    <source>
        <dbReference type="ARBA" id="ARBA00022960"/>
    </source>
</evidence>
<feature type="transmembrane region" description="Helical" evidence="17">
    <location>
        <begin position="96"/>
        <end position="115"/>
    </location>
</feature>
<evidence type="ECO:0000313" key="19">
    <source>
        <dbReference type="EMBL" id="RIL44474.1"/>
    </source>
</evidence>
<evidence type="ECO:0000256" key="1">
    <source>
        <dbReference type="ARBA" id="ARBA00004141"/>
    </source>
</evidence>
<comment type="catalytic activity">
    <reaction evidence="15">
        <text>[GlcNAc-(1-&gt;4)-Mur2Ac(oyl-L-Ala-gamma-D-Glu-L-Lys-D-Ala-D-Ala)](n)-di-trans,octa-cis-undecaprenyl diphosphate + beta-D-GlcNAc-(1-&gt;4)-Mur2Ac(oyl-L-Ala-gamma-D-Glu-L-Lys-D-Ala-D-Ala)-di-trans,octa-cis-undecaprenyl diphosphate = [GlcNAc-(1-&gt;4)-Mur2Ac(oyl-L-Ala-gamma-D-Glu-L-Lys-D-Ala-D-Ala)](n+1)-di-trans,octa-cis-undecaprenyl diphosphate + di-trans,octa-cis-undecaprenyl diphosphate + H(+)</text>
        <dbReference type="Rhea" id="RHEA:23708"/>
        <dbReference type="Rhea" id="RHEA-COMP:9602"/>
        <dbReference type="Rhea" id="RHEA-COMP:9603"/>
        <dbReference type="ChEBI" id="CHEBI:15378"/>
        <dbReference type="ChEBI" id="CHEBI:58405"/>
        <dbReference type="ChEBI" id="CHEBI:60033"/>
        <dbReference type="ChEBI" id="CHEBI:78435"/>
        <dbReference type="EC" id="2.4.99.28"/>
    </reaction>
</comment>
<feature type="transmembrane region" description="Helical" evidence="17">
    <location>
        <begin position="65"/>
        <end position="84"/>
    </location>
</feature>
<feature type="transmembrane region" description="Helical" evidence="17">
    <location>
        <begin position="183"/>
        <end position="202"/>
    </location>
</feature>
<evidence type="ECO:0000256" key="4">
    <source>
        <dbReference type="ARBA" id="ARBA00022692"/>
    </source>
</evidence>
<dbReference type="GeneID" id="93845518"/>
<feature type="transmembrane region" description="Helical" evidence="17">
    <location>
        <begin position="288"/>
        <end position="314"/>
    </location>
</feature>
<sequence length="416" mass="46255">MNNIKQFFRYIGKNAKYIDYPLVITYLLLCLIGLVMVYSASMVAATKGTLTGGVSVSGTYFYTRQLMYVIMSLILVFFMAFFMNVKFLEKTKFQQWMMGGIILLLCATLVIGSNINGSKSWINLGFMNLQASELLKIAIILYIPYMIEKKRPQVFKEPRILMSPIILASFCIGLVFLQRDVGQTLLILVIFFSILFYAGIGVEKSIKYGLIVLTGIVIIGGLFLLLGLVPDYLTARFSTLANPFSKESGTGYHISNSLIAIGNGGLFGRGLGNSIMKLGYLPEPHTDFIFSIICEELGLIGGLFVICLLFFIVYRAFQLANKTPSFFYKLVCVGIASYIGSQTFVNLGGISGTIPLTGVPLPFISFGGSSMISLSIAMGLLLITAKQIKIEEYRRKQARKQQKNVEVPRKFNRFNK</sequence>
<keyword evidence="7 17" id="KW-1133">Transmembrane helix</keyword>
<reference evidence="18 23" key="3">
    <citation type="submission" date="2019-07" db="EMBL/GenBank/DDBJ databases">
        <title>Whole genome shotgun sequence of Staphylococcus gallinarum NBRC 109767.</title>
        <authorList>
            <person name="Hosoyama A."/>
            <person name="Uohara A."/>
            <person name="Ohji S."/>
            <person name="Ichikawa N."/>
        </authorList>
    </citation>
    <scope>NUCLEOTIDE SEQUENCE [LARGE SCALE GENOMIC DNA]</scope>
    <source>
        <strain evidence="18 23">NBRC 109767</strain>
    </source>
</reference>
<keyword evidence="2" id="KW-0328">Glycosyltransferase</keyword>
<dbReference type="GO" id="GO:0008955">
    <property type="term" value="F:peptidoglycan glycosyltransferase activity"/>
    <property type="evidence" value="ECO:0007669"/>
    <property type="project" value="UniProtKB-EC"/>
</dbReference>
<feature type="transmembrane region" description="Helical" evidence="17">
    <location>
        <begin position="364"/>
        <end position="385"/>
    </location>
</feature>
<dbReference type="OrthoDB" id="9768187at2"/>
<dbReference type="GO" id="GO:0008360">
    <property type="term" value="P:regulation of cell shape"/>
    <property type="evidence" value="ECO:0007669"/>
    <property type="project" value="UniProtKB-KW"/>
</dbReference>
<evidence type="ECO:0000256" key="13">
    <source>
        <dbReference type="ARBA" id="ARBA00041418"/>
    </source>
</evidence>
<evidence type="ECO:0000256" key="7">
    <source>
        <dbReference type="ARBA" id="ARBA00022989"/>
    </source>
</evidence>
<evidence type="ECO:0000256" key="3">
    <source>
        <dbReference type="ARBA" id="ARBA00022679"/>
    </source>
</evidence>
<dbReference type="PANTHER" id="PTHR30474">
    <property type="entry name" value="CELL CYCLE PROTEIN"/>
    <property type="match status" value="1"/>
</dbReference>
<name>A0A0D0QYC7_STAGA</name>
<evidence type="ECO:0000256" key="17">
    <source>
        <dbReference type="SAM" id="Phobius"/>
    </source>
</evidence>
<keyword evidence="18" id="KW-0131">Cell cycle</keyword>
<dbReference type="InterPro" id="IPR001182">
    <property type="entry name" value="FtsW/RodA"/>
</dbReference>
<organism evidence="19 22">
    <name type="scientific">Staphylococcus gallinarum</name>
    <dbReference type="NCBI Taxonomy" id="1293"/>
    <lineage>
        <taxon>Bacteria</taxon>
        <taxon>Bacillati</taxon>
        <taxon>Bacillota</taxon>
        <taxon>Bacilli</taxon>
        <taxon>Bacillales</taxon>
        <taxon>Staphylococcaceae</taxon>
        <taxon>Staphylococcus</taxon>
    </lineage>
</organism>
<feature type="transmembrane region" description="Helical" evidence="17">
    <location>
        <begin position="127"/>
        <end position="147"/>
    </location>
</feature>
<keyword evidence="5" id="KW-0133">Cell shape</keyword>
<comment type="function">
    <text evidence="16">Peptidoglycan polymerase that is essential for cell division.</text>
</comment>
<dbReference type="GO" id="GO:0005886">
    <property type="term" value="C:plasma membrane"/>
    <property type="evidence" value="ECO:0007669"/>
    <property type="project" value="TreeGrafter"/>
</dbReference>
<evidence type="ECO:0000256" key="14">
    <source>
        <dbReference type="ARBA" id="ARBA00044770"/>
    </source>
</evidence>
<dbReference type="Proteomes" id="UP000255277">
    <property type="component" value="Unassembled WGS sequence"/>
</dbReference>
<dbReference type="GO" id="GO:0009252">
    <property type="term" value="P:peptidoglycan biosynthetic process"/>
    <property type="evidence" value="ECO:0007669"/>
    <property type="project" value="UniProtKB-KW"/>
</dbReference>
<evidence type="ECO:0000313" key="21">
    <source>
        <dbReference type="Proteomes" id="UP000255277"/>
    </source>
</evidence>
<dbReference type="STRING" id="1293.SH09_07345"/>
<evidence type="ECO:0000256" key="11">
    <source>
        <dbReference type="ARBA" id="ARBA00038053"/>
    </source>
</evidence>
<accession>A0A0D0QYC7</accession>
<evidence type="ECO:0000256" key="6">
    <source>
        <dbReference type="ARBA" id="ARBA00022984"/>
    </source>
</evidence>
<comment type="subcellular location">
    <subcellularLocation>
        <location evidence="1">Membrane</location>
        <topology evidence="1">Multi-pass membrane protein</topology>
    </subcellularLocation>
</comment>
<evidence type="ECO:0000256" key="15">
    <source>
        <dbReference type="ARBA" id="ARBA00049902"/>
    </source>
</evidence>
<feature type="transmembrane region" description="Helical" evidence="17">
    <location>
        <begin position="326"/>
        <end position="344"/>
    </location>
</feature>
<keyword evidence="8 17" id="KW-0472">Membrane</keyword>
<reference evidence="19 22" key="1">
    <citation type="journal article" date="2016" name="Front. Microbiol.">
        <title>Comprehensive Phylogenetic Analysis of Bovine Non-aureus Staphylococci Species Based on Whole-Genome Sequencing.</title>
        <authorList>
            <person name="Naushad S."/>
            <person name="Barkema H.W."/>
            <person name="Luby C."/>
            <person name="Condas L.A."/>
            <person name="Nobrega D.B."/>
            <person name="Carson D.A."/>
            <person name="De Buck J."/>
        </authorList>
    </citation>
    <scope>NUCLEOTIDE SEQUENCE [LARGE SCALE GENOMIC DNA]</scope>
    <source>
        <strain evidence="19 22">SNUC 1388</strain>
    </source>
</reference>
<gene>
    <name evidence="20" type="primary">ftsW_2</name>
    <name evidence="19" type="ORF">BUZ01_00445</name>
    <name evidence="20" type="ORF">NCTC12195_01963</name>
    <name evidence="18" type="ORF">SGA02_06510</name>
</gene>
<dbReference type="AlphaFoldDB" id="A0A0D0QYC7"/>
<evidence type="ECO:0000256" key="12">
    <source>
        <dbReference type="ARBA" id="ARBA00041185"/>
    </source>
</evidence>
<protein>
    <recommendedName>
        <fullName evidence="12">Probable peptidoglycan glycosyltransferase FtsW</fullName>
        <ecNumber evidence="14">2.4.99.28</ecNumber>
    </recommendedName>
    <alternativeName>
        <fullName evidence="13">Cell division protein FtsW</fullName>
    </alternativeName>
    <alternativeName>
        <fullName evidence="10">Cell wall polymerase</fullName>
    </alternativeName>
    <alternativeName>
        <fullName evidence="9">Peptidoglycan polymerase</fullName>
    </alternativeName>
</protein>
<keyword evidence="18" id="KW-0132">Cell division</keyword>
<evidence type="ECO:0000313" key="20">
    <source>
        <dbReference type="EMBL" id="SUM32517.1"/>
    </source>
</evidence>
<evidence type="ECO:0000256" key="2">
    <source>
        <dbReference type="ARBA" id="ARBA00022676"/>
    </source>
</evidence>
<proteinExistence type="inferred from homology"/>
<evidence type="ECO:0000313" key="23">
    <source>
        <dbReference type="Proteomes" id="UP000321057"/>
    </source>
</evidence>
<dbReference type="EMBL" id="BKAX01000001">
    <property type="protein sequence ID" value="GEQ04823.1"/>
    <property type="molecule type" value="Genomic_DNA"/>
</dbReference>
<dbReference type="GO" id="GO:0015648">
    <property type="term" value="F:lipid-linked peptidoglycan transporter activity"/>
    <property type="evidence" value="ECO:0007669"/>
    <property type="project" value="TreeGrafter"/>
</dbReference>
<dbReference type="EC" id="2.4.99.28" evidence="14"/>
<dbReference type="Proteomes" id="UP000321057">
    <property type="component" value="Unassembled WGS sequence"/>
</dbReference>
<keyword evidence="6" id="KW-0573">Peptidoglycan synthesis</keyword>
<dbReference type="GO" id="GO:0051301">
    <property type="term" value="P:cell division"/>
    <property type="evidence" value="ECO:0007669"/>
    <property type="project" value="UniProtKB-KW"/>
</dbReference>
<evidence type="ECO:0000256" key="9">
    <source>
        <dbReference type="ARBA" id="ARBA00032370"/>
    </source>
</evidence>
<keyword evidence="4 17" id="KW-0812">Transmembrane</keyword>
<evidence type="ECO:0000313" key="18">
    <source>
        <dbReference type="EMBL" id="GEQ04823.1"/>
    </source>
</evidence>